<dbReference type="Pfam" id="PF04984">
    <property type="entry name" value="Phage_sheath_1"/>
    <property type="match status" value="1"/>
</dbReference>
<dbReference type="OrthoDB" id="9767864at2"/>
<dbReference type="RefSeq" id="WP_107992058.1">
    <property type="nucleotide sequence ID" value="NZ_QAYG01000015.1"/>
</dbReference>
<evidence type="ECO:0000313" key="4">
    <source>
        <dbReference type="EMBL" id="PTW53926.1"/>
    </source>
</evidence>
<dbReference type="Proteomes" id="UP000244081">
    <property type="component" value="Unassembled WGS sequence"/>
</dbReference>
<sequence>MADIAFHHGTRVSQSAETPVLIRTAQSAVVGFIGTAPDADAAVFPLNTPVLLKGPQFAKAAKLGEAGTLKDAVDAVNAQVGTYMVIVRVEEGADTPETWTNLVGDPTTMTGVHAFLKARPMLGLKPRLNCVAGYTGGSPTDGIQSIQVSAGGTGYSDNPTITITDDGDGAGAQAVAVVTGGVITAIAVTRHGSGYGVPTVTITDETGTTAAATATVGAVANPVVVELAGVLDKLKAVAWVDGPDTTDEAAVAYRGLLNSRRIKVVDPRVLVWDETLDAYLPMPAAPYFVGVQARLDREQGFWWSESNKLINGIAGINRPISYGDQTDYLNENDVATIVNIDGTGFRTWGNRGCGSESLWKFFSVVRTADFINEAIESAFLEFVDRPFSKANLKMAIESGNAFLRTLKAEGAILGGRMWIEADLNEATELAQGRVTFSVEFEPPAPMEDIRIIAYRNILYYDRLISEVISEIEGGALTVA</sequence>
<evidence type="ECO:0000313" key="5">
    <source>
        <dbReference type="Proteomes" id="UP000244081"/>
    </source>
</evidence>
<dbReference type="InterPro" id="IPR020287">
    <property type="entry name" value="Tail_sheath_C"/>
</dbReference>
<dbReference type="PANTHER" id="PTHR35861">
    <property type="match status" value="1"/>
</dbReference>
<name>A0A2T5UQY6_9HYPH</name>
<keyword evidence="5" id="KW-1185">Reference proteome</keyword>
<organism evidence="4 5">
    <name type="scientific">Breoghania corrubedonensis</name>
    <dbReference type="NCBI Taxonomy" id="665038"/>
    <lineage>
        <taxon>Bacteria</taxon>
        <taxon>Pseudomonadati</taxon>
        <taxon>Pseudomonadota</taxon>
        <taxon>Alphaproteobacteria</taxon>
        <taxon>Hyphomicrobiales</taxon>
        <taxon>Stappiaceae</taxon>
        <taxon>Breoghania</taxon>
    </lineage>
</organism>
<dbReference type="AlphaFoldDB" id="A0A2T5UQY6"/>
<dbReference type="InterPro" id="IPR052042">
    <property type="entry name" value="Tail_sheath_structural"/>
</dbReference>
<accession>A0A2T5UQY6</accession>
<proteinExistence type="inferred from homology"/>
<dbReference type="PANTHER" id="PTHR35861:SF1">
    <property type="entry name" value="PHAGE TAIL SHEATH PROTEIN"/>
    <property type="match status" value="1"/>
</dbReference>
<reference evidence="4 5" key="1">
    <citation type="submission" date="2018-04" db="EMBL/GenBank/DDBJ databases">
        <title>Genomic Encyclopedia of Archaeal and Bacterial Type Strains, Phase II (KMG-II): from individual species to whole genera.</title>
        <authorList>
            <person name="Goeker M."/>
        </authorList>
    </citation>
    <scope>NUCLEOTIDE SEQUENCE [LARGE SCALE GENOMIC DNA]</scope>
    <source>
        <strain evidence="4 5">DSM 23382</strain>
    </source>
</reference>
<comment type="similarity">
    <text evidence="1">Belongs to the myoviridae tail sheath protein family.</text>
</comment>
<evidence type="ECO:0000256" key="1">
    <source>
        <dbReference type="ARBA" id="ARBA00008005"/>
    </source>
</evidence>
<protein>
    <recommendedName>
        <fullName evidence="6">Tail sheath protein subtilisin-like domain-containing protein</fullName>
    </recommendedName>
</protein>
<evidence type="ECO:0000259" key="2">
    <source>
        <dbReference type="Pfam" id="PF04984"/>
    </source>
</evidence>
<dbReference type="Pfam" id="PF17482">
    <property type="entry name" value="Phage_sheath_1C"/>
    <property type="match status" value="1"/>
</dbReference>
<gene>
    <name evidence="4" type="ORF">C8N35_11546</name>
</gene>
<feature type="domain" description="Tail sheath protein subtilisin-like" evidence="2">
    <location>
        <begin position="228"/>
        <end position="351"/>
    </location>
</feature>
<dbReference type="InterPro" id="IPR035089">
    <property type="entry name" value="Phage_sheath_subtilisin"/>
</dbReference>
<feature type="domain" description="Tail sheath protein C-terminal" evidence="3">
    <location>
        <begin position="357"/>
        <end position="449"/>
    </location>
</feature>
<dbReference type="EMBL" id="QAYG01000015">
    <property type="protein sequence ID" value="PTW53926.1"/>
    <property type="molecule type" value="Genomic_DNA"/>
</dbReference>
<evidence type="ECO:0000259" key="3">
    <source>
        <dbReference type="Pfam" id="PF17482"/>
    </source>
</evidence>
<evidence type="ECO:0008006" key="6">
    <source>
        <dbReference type="Google" id="ProtNLM"/>
    </source>
</evidence>
<comment type="caution">
    <text evidence="4">The sequence shown here is derived from an EMBL/GenBank/DDBJ whole genome shotgun (WGS) entry which is preliminary data.</text>
</comment>